<dbReference type="PANTHER" id="PTHR37308">
    <property type="entry name" value="INTEGRAL MEMBRANE PROTEIN"/>
    <property type="match status" value="1"/>
</dbReference>
<keyword evidence="3" id="KW-1185">Reference proteome</keyword>
<accession>A0A1X7CH14</accession>
<dbReference type="EMBL" id="FWZU01000001">
    <property type="protein sequence ID" value="SME95954.1"/>
    <property type="molecule type" value="Genomic_DNA"/>
</dbReference>
<name>A0A1X7CH14_9BACT</name>
<keyword evidence="1" id="KW-0472">Membrane</keyword>
<dbReference type="Pfam" id="PF04018">
    <property type="entry name" value="VCA0040-like"/>
    <property type="match status" value="1"/>
</dbReference>
<reference evidence="3" key="1">
    <citation type="submission" date="2017-04" db="EMBL/GenBank/DDBJ databases">
        <authorList>
            <person name="Varghese N."/>
            <person name="Submissions S."/>
        </authorList>
    </citation>
    <scope>NUCLEOTIDE SEQUENCE [LARGE SCALE GENOMIC DNA]</scope>
    <source>
        <strain evidence="3">K3S</strain>
    </source>
</reference>
<evidence type="ECO:0000256" key="1">
    <source>
        <dbReference type="SAM" id="Phobius"/>
    </source>
</evidence>
<proteinExistence type="predicted"/>
<feature type="transmembrane region" description="Helical" evidence="1">
    <location>
        <begin position="112"/>
        <end position="129"/>
    </location>
</feature>
<protein>
    <submittedName>
        <fullName evidence="2">Putative membrane protein</fullName>
    </submittedName>
</protein>
<keyword evidence="1" id="KW-1133">Transmembrane helix</keyword>
<dbReference type="STRING" id="1519643.SAMN06295933_0850"/>
<dbReference type="InterPro" id="IPR007163">
    <property type="entry name" value="VCA0040-like"/>
</dbReference>
<dbReference type="PANTHER" id="PTHR37308:SF1">
    <property type="entry name" value="POLYPRENYL-PHOSPHATE TRANSPORTER"/>
    <property type="match status" value="1"/>
</dbReference>
<evidence type="ECO:0000313" key="3">
    <source>
        <dbReference type="Proteomes" id="UP000192906"/>
    </source>
</evidence>
<organism evidence="2 3">
    <name type="scientific">Desulfovibrio gilichinskyi</name>
    <dbReference type="NCBI Taxonomy" id="1519643"/>
    <lineage>
        <taxon>Bacteria</taxon>
        <taxon>Pseudomonadati</taxon>
        <taxon>Thermodesulfobacteriota</taxon>
        <taxon>Desulfovibrionia</taxon>
        <taxon>Desulfovibrionales</taxon>
        <taxon>Desulfovibrionaceae</taxon>
        <taxon>Desulfovibrio</taxon>
    </lineage>
</organism>
<dbReference type="RefSeq" id="WP_085098747.1">
    <property type="nucleotide sequence ID" value="NZ_FWZU01000001.1"/>
</dbReference>
<dbReference type="Proteomes" id="UP000192906">
    <property type="component" value="Unassembled WGS sequence"/>
</dbReference>
<sequence>MNLIQAWNNGPGPSSIREYLILILKGLCMGVADIIPGVSGGTMAFITGIYDELIDSIRSFNGTFIKKLVTFDLMGAVAEPHLKFLIPLLFGILLAMVSVANIIHSLLVNHPVQVWSLFFGLIASSILVVGRKIGNFSAKNIFCGILGAIFSFILVGLIPVTTPDTLWFVFLCASISICAMILPGISGAFILLLLGKYEYVTGALRNPALPENTAILIAFVCGCAFGISLFSRALHYFLEKHHGVTISILTGFMAGAMRKVWPWKDVLESVVIRGKTHVLSEANVLPPAYNGDFAMAVGLMLTGFAIVLILEWISSAQRG</sequence>
<feature type="transmembrane region" description="Helical" evidence="1">
    <location>
        <begin position="141"/>
        <end position="160"/>
    </location>
</feature>
<dbReference type="OrthoDB" id="9793746at2"/>
<feature type="transmembrane region" description="Helical" evidence="1">
    <location>
        <begin position="84"/>
        <end position="106"/>
    </location>
</feature>
<keyword evidence="1" id="KW-0812">Transmembrane</keyword>
<dbReference type="AlphaFoldDB" id="A0A1X7CH14"/>
<feature type="transmembrane region" description="Helical" evidence="1">
    <location>
        <begin position="214"/>
        <end position="234"/>
    </location>
</feature>
<gene>
    <name evidence="2" type="ORF">SAMN06295933_0850</name>
</gene>
<feature type="transmembrane region" description="Helical" evidence="1">
    <location>
        <begin position="293"/>
        <end position="313"/>
    </location>
</feature>
<feature type="transmembrane region" description="Helical" evidence="1">
    <location>
        <begin position="166"/>
        <end position="194"/>
    </location>
</feature>
<evidence type="ECO:0000313" key="2">
    <source>
        <dbReference type="EMBL" id="SME95954.1"/>
    </source>
</evidence>